<evidence type="ECO:0000256" key="1">
    <source>
        <dbReference type="ARBA" id="ARBA00006484"/>
    </source>
</evidence>
<proteinExistence type="inferred from homology"/>
<evidence type="ECO:0000313" key="3">
    <source>
        <dbReference type="EMBL" id="KAF9730991.1"/>
    </source>
</evidence>
<evidence type="ECO:0000256" key="2">
    <source>
        <dbReference type="ARBA" id="ARBA00023002"/>
    </source>
</evidence>
<dbReference type="Gene3D" id="3.40.50.720">
    <property type="entry name" value="NAD(P)-binding Rossmann-like Domain"/>
    <property type="match status" value="1"/>
</dbReference>
<dbReference type="InterPro" id="IPR036291">
    <property type="entry name" value="NAD(P)-bd_dom_sf"/>
</dbReference>
<dbReference type="GO" id="GO:0016491">
    <property type="term" value="F:oxidoreductase activity"/>
    <property type="evidence" value="ECO:0007669"/>
    <property type="project" value="UniProtKB-KW"/>
</dbReference>
<dbReference type="Pfam" id="PF00106">
    <property type="entry name" value="adh_short"/>
    <property type="match status" value="1"/>
</dbReference>
<dbReference type="PANTHER" id="PTHR43976">
    <property type="entry name" value="SHORT CHAIN DEHYDROGENASE"/>
    <property type="match status" value="1"/>
</dbReference>
<keyword evidence="4" id="KW-1185">Reference proteome</keyword>
<evidence type="ECO:0000313" key="4">
    <source>
        <dbReference type="Proteomes" id="UP000756921"/>
    </source>
</evidence>
<protein>
    <submittedName>
        <fullName evidence="3">Short-chain dehydrogenase</fullName>
    </submittedName>
</protein>
<dbReference type="EMBL" id="WJXW01000013">
    <property type="protein sequence ID" value="KAF9730991.1"/>
    <property type="molecule type" value="Genomic_DNA"/>
</dbReference>
<organism evidence="3 4">
    <name type="scientific">Paraphaeosphaeria minitans</name>
    <dbReference type="NCBI Taxonomy" id="565426"/>
    <lineage>
        <taxon>Eukaryota</taxon>
        <taxon>Fungi</taxon>
        <taxon>Dikarya</taxon>
        <taxon>Ascomycota</taxon>
        <taxon>Pezizomycotina</taxon>
        <taxon>Dothideomycetes</taxon>
        <taxon>Pleosporomycetidae</taxon>
        <taxon>Pleosporales</taxon>
        <taxon>Massarineae</taxon>
        <taxon>Didymosphaeriaceae</taxon>
        <taxon>Paraphaeosphaeria</taxon>
    </lineage>
</organism>
<comment type="caution">
    <text evidence="3">The sequence shown here is derived from an EMBL/GenBank/DDBJ whole genome shotgun (WGS) entry which is preliminary data.</text>
</comment>
<dbReference type="InterPro" id="IPR002347">
    <property type="entry name" value="SDR_fam"/>
</dbReference>
<dbReference type="SUPFAM" id="SSF51735">
    <property type="entry name" value="NAD(P)-binding Rossmann-fold domains"/>
    <property type="match status" value="1"/>
</dbReference>
<dbReference type="Proteomes" id="UP000756921">
    <property type="component" value="Unassembled WGS sequence"/>
</dbReference>
<reference evidence="3" key="1">
    <citation type="journal article" date="2020" name="Mol. Plant Microbe Interact.">
        <title>Genome Sequence of the Biocontrol Agent Coniothyrium minitans strain Conio (IMI 134523).</title>
        <authorList>
            <person name="Patel D."/>
            <person name="Shittu T.A."/>
            <person name="Baroncelli R."/>
            <person name="Muthumeenakshi S."/>
            <person name="Osborne T.H."/>
            <person name="Janganan T.K."/>
            <person name="Sreenivasaprasad S."/>
        </authorList>
    </citation>
    <scope>NUCLEOTIDE SEQUENCE</scope>
    <source>
        <strain evidence="3">Conio</strain>
    </source>
</reference>
<keyword evidence="2" id="KW-0560">Oxidoreductase</keyword>
<dbReference type="PANTHER" id="PTHR43976:SF16">
    <property type="entry name" value="SHORT-CHAIN DEHYDROGENASE_REDUCTASE FAMILY PROTEIN"/>
    <property type="match status" value="1"/>
</dbReference>
<dbReference type="InterPro" id="IPR051911">
    <property type="entry name" value="SDR_oxidoreductase"/>
</dbReference>
<name>A0A9P6KLU0_9PLEO</name>
<accession>A0A9P6KLU0</accession>
<dbReference type="OrthoDB" id="1274115at2759"/>
<gene>
    <name evidence="3" type="ORF">PMIN01_10949</name>
</gene>
<comment type="similarity">
    <text evidence="1">Belongs to the short-chain dehydrogenases/reductases (SDR) family.</text>
</comment>
<dbReference type="AlphaFoldDB" id="A0A9P6KLU0"/>
<sequence length="112" mass="12579">MNLGVPSFSIYCASKWAVEGFVETVSEEVNPEWGITFTCIEPGGFRTDWRGRSMDGLTSGAKVFYDLAVMEDSRLRCVVGTDAYKAISSKIDTYLEKVQNFDKWSNITNVDE</sequence>